<dbReference type="InterPro" id="IPR013950">
    <property type="entry name" value="Mis14/Nsl1"/>
</dbReference>
<accession>A0A9P4P3X2</accession>
<feature type="coiled-coil region" evidence="1">
    <location>
        <begin position="114"/>
        <end position="148"/>
    </location>
</feature>
<dbReference type="AlphaFoldDB" id="A0A9P4P3X2"/>
<evidence type="ECO:0000256" key="1">
    <source>
        <dbReference type="SAM" id="Coils"/>
    </source>
</evidence>
<keyword evidence="1" id="KW-0175">Coiled coil</keyword>
<dbReference type="Proteomes" id="UP000800235">
    <property type="component" value="Unassembled WGS sequence"/>
</dbReference>
<evidence type="ECO:0000313" key="2">
    <source>
        <dbReference type="EMBL" id="KAF2436121.1"/>
    </source>
</evidence>
<dbReference type="GO" id="GO:0000070">
    <property type="term" value="P:mitotic sister chromatid segregation"/>
    <property type="evidence" value="ECO:0007669"/>
    <property type="project" value="InterPro"/>
</dbReference>
<dbReference type="Pfam" id="PF08641">
    <property type="entry name" value="Mis14"/>
    <property type="match status" value="1"/>
</dbReference>
<evidence type="ECO:0008006" key="4">
    <source>
        <dbReference type="Google" id="ProtNLM"/>
    </source>
</evidence>
<name>A0A9P4P3X2_9PEZI</name>
<organism evidence="2 3">
    <name type="scientific">Tothia fuscella</name>
    <dbReference type="NCBI Taxonomy" id="1048955"/>
    <lineage>
        <taxon>Eukaryota</taxon>
        <taxon>Fungi</taxon>
        <taxon>Dikarya</taxon>
        <taxon>Ascomycota</taxon>
        <taxon>Pezizomycotina</taxon>
        <taxon>Dothideomycetes</taxon>
        <taxon>Pleosporomycetidae</taxon>
        <taxon>Venturiales</taxon>
        <taxon>Cylindrosympodiaceae</taxon>
        <taxon>Tothia</taxon>
    </lineage>
</organism>
<dbReference type="PANTHER" id="PTHR31749:SF3">
    <property type="entry name" value="KINETOCHORE-ASSOCIATED PROTEIN NSL1 HOMOLOG"/>
    <property type="match status" value="1"/>
</dbReference>
<reference evidence="2" key="1">
    <citation type="journal article" date="2020" name="Stud. Mycol.">
        <title>101 Dothideomycetes genomes: a test case for predicting lifestyles and emergence of pathogens.</title>
        <authorList>
            <person name="Haridas S."/>
            <person name="Albert R."/>
            <person name="Binder M."/>
            <person name="Bloem J."/>
            <person name="Labutti K."/>
            <person name="Salamov A."/>
            <person name="Andreopoulos B."/>
            <person name="Baker S."/>
            <person name="Barry K."/>
            <person name="Bills G."/>
            <person name="Bluhm B."/>
            <person name="Cannon C."/>
            <person name="Castanera R."/>
            <person name="Culley D."/>
            <person name="Daum C."/>
            <person name="Ezra D."/>
            <person name="Gonzalez J."/>
            <person name="Henrissat B."/>
            <person name="Kuo A."/>
            <person name="Liang C."/>
            <person name="Lipzen A."/>
            <person name="Lutzoni F."/>
            <person name="Magnuson J."/>
            <person name="Mondo S."/>
            <person name="Nolan M."/>
            <person name="Ohm R."/>
            <person name="Pangilinan J."/>
            <person name="Park H.-J."/>
            <person name="Ramirez L."/>
            <person name="Alfaro M."/>
            <person name="Sun H."/>
            <person name="Tritt A."/>
            <person name="Yoshinaga Y."/>
            <person name="Zwiers L.-H."/>
            <person name="Turgeon B."/>
            <person name="Goodwin S."/>
            <person name="Spatafora J."/>
            <person name="Crous P."/>
            <person name="Grigoriev I."/>
        </authorList>
    </citation>
    <scope>NUCLEOTIDE SEQUENCE</scope>
    <source>
        <strain evidence="2">CBS 130266</strain>
    </source>
</reference>
<proteinExistence type="predicted"/>
<dbReference type="PANTHER" id="PTHR31749">
    <property type="entry name" value="KINETOCHORE-ASSOCIATED PROTEIN NSL1 HOMOLOG"/>
    <property type="match status" value="1"/>
</dbReference>
<dbReference type="GO" id="GO:0000444">
    <property type="term" value="C:MIS12/MIND type complex"/>
    <property type="evidence" value="ECO:0007669"/>
    <property type="project" value="TreeGrafter"/>
</dbReference>
<sequence>MATPDPQARLTTSEFRKIELQSPADMQHLLSVARRAARDKIDAAFPPSAAPKDGEDDGVRRRVEELVEGYILDTFRGVREGASVNGVDLTGELSVRGLDGVGEGVGEVEYESLDTKLKERIATLEKQKETLTEKVADLRRQVPQQAAEGFIERWKKEDEAFEADMQRRDEAVESTTGAFKVGDLKRLDEVQATWETGTTGLVELKTDLTETVAKMERARGVVEEFEKR</sequence>
<comment type="caution">
    <text evidence="2">The sequence shown here is derived from an EMBL/GenBank/DDBJ whole genome shotgun (WGS) entry which is preliminary data.</text>
</comment>
<dbReference type="EMBL" id="MU007011">
    <property type="protein sequence ID" value="KAF2436121.1"/>
    <property type="molecule type" value="Genomic_DNA"/>
</dbReference>
<evidence type="ECO:0000313" key="3">
    <source>
        <dbReference type="Proteomes" id="UP000800235"/>
    </source>
</evidence>
<keyword evidence="3" id="KW-1185">Reference proteome</keyword>
<protein>
    <recommendedName>
        <fullName evidence="4">Kinetochore protein mis14</fullName>
    </recommendedName>
</protein>
<dbReference type="OrthoDB" id="2135762at2759"/>
<gene>
    <name evidence="2" type="ORF">EJ08DRAFT_692006</name>
</gene>